<feature type="repeat" description="PPR" evidence="6">
    <location>
        <begin position="549"/>
        <end position="583"/>
    </location>
</feature>
<accession>A0A7J7N5F4</accession>
<evidence type="ECO:0000259" key="7">
    <source>
        <dbReference type="Pfam" id="PF14432"/>
    </source>
</evidence>
<dbReference type="PANTHER" id="PTHR47926:SF440">
    <property type="entry name" value="REPEAT-CONTAINING PROTEIN, PUTATIVE-RELATED"/>
    <property type="match status" value="1"/>
</dbReference>
<feature type="repeat" description="PPR" evidence="6">
    <location>
        <begin position="478"/>
        <end position="512"/>
    </location>
</feature>
<feature type="domain" description="DYW" evidence="7">
    <location>
        <begin position="699"/>
        <end position="782"/>
    </location>
</feature>
<evidence type="ECO:0000256" key="1">
    <source>
        <dbReference type="ARBA" id="ARBA00004229"/>
    </source>
</evidence>
<dbReference type="Proteomes" id="UP000541444">
    <property type="component" value="Unassembled WGS sequence"/>
</dbReference>
<evidence type="ECO:0000313" key="9">
    <source>
        <dbReference type="Proteomes" id="UP000541444"/>
    </source>
</evidence>
<evidence type="ECO:0000256" key="6">
    <source>
        <dbReference type="PROSITE-ProRule" id="PRU00708"/>
    </source>
</evidence>
<feature type="repeat" description="PPR" evidence="6">
    <location>
        <begin position="75"/>
        <end position="109"/>
    </location>
</feature>
<dbReference type="FunFam" id="1.25.40.10:FF:000344">
    <property type="entry name" value="Pentatricopeptide repeat-containing protein"/>
    <property type="match status" value="1"/>
</dbReference>
<feature type="repeat" description="PPR" evidence="6">
    <location>
        <begin position="277"/>
        <end position="311"/>
    </location>
</feature>
<evidence type="ECO:0000256" key="3">
    <source>
        <dbReference type="ARBA" id="ARBA00022640"/>
    </source>
</evidence>
<dbReference type="Gene3D" id="1.25.40.10">
    <property type="entry name" value="Tetratricopeptide repeat domain"/>
    <property type="match status" value="5"/>
</dbReference>
<keyword evidence="2" id="KW-0150">Chloroplast</keyword>
<organism evidence="8 9">
    <name type="scientific">Kingdonia uniflora</name>
    <dbReference type="NCBI Taxonomy" id="39325"/>
    <lineage>
        <taxon>Eukaryota</taxon>
        <taxon>Viridiplantae</taxon>
        <taxon>Streptophyta</taxon>
        <taxon>Embryophyta</taxon>
        <taxon>Tracheophyta</taxon>
        <taxon>Spermatophyta</taxon>
        <taxon>Magnoliopsida</taxon>
        <taxon>Ranunculales</taxon>
        <taxon>Circaeasteraceae</taxon>
        <taxon>Kingdonia</taxon>
    </lineage>
</organism>
<dbReference type="GO" id="GO:0009507">
    <property type="term" value="C:chloroplast"/>
    <property type="evidence" value="ECO:0007669"/>
    <property type="project" value="UniProtKB-SubCell"/>
</dbReference>
<feature type="repeat" description="PPR" evidence="6">
    <location>
        <begin position="513"/>
        <end position="543"/>
    </location>
</feature>
<dbReference type="Pfam" id="PF01535">
    <property type="entry name" value="PPR"/>
    <property type="match status" value="7"/>
</dbReference>
<keyword evidence="4" id="KW-0677">Repeat</keyword>
<name>A0A7J7N5F4_9MAGN</name>
<feature type="repeat" description="PPR" evidence="6">
    <location>
        <begin position="176"/>
        <end position="210"/>
    </location>
</feature>
<dbReference type="InterPro" id="IPR046960">
    <property type="entry name" value="PPR_At4g14850-like_plant"/>
</dbReference>
<dbReference type="InterPro" id="IPR046849">
    <property type="entry name" value="E2_motif"/>
</dbReference>
<dbReference type="AlphaFoldDB" id="A0A7J7N5F4"/>
<dbReference type="FunFam" id="1.25.40.10:FF:000776">
    <property type="entry name" value="Pentatricopeptide repeat-containing protein At3g13880"/>
    <property type="match status" value="1"/>
</dbReference>
<evidence type="ECO:0000256" key="5">
    <source>
        <dbReference type="ARBA" id="ARBA00022946"/>
    </source>
</evidence>
<sequence>MVEHHVPVAEETYICLIRLCEWKRVVPEGVRVYAVSSNSITLFSIRLGNALLSMLVRFGKLLDAWFVFGKMEERDLFSWNVMVGGYAKAGFFDEALNLYHRMLWVGIKPDIYTFPCVLRTCGGVPDLDRGREVHAHVIRFGFESDVDVNNALITMYAKSGDVYSGRRVFDVMTRRDRISWNAMISGCFENWEFLEGLELFYMMRNCCIDPDLMTLTSVISASELVGNEKLGKQIHGYVIKSEFVVEVSVINSLIQMYCSVGRLVDAEKLFDRMGFKDVVSWTSLISGYEKNDLPVKSVEAYTRMQLEGVMPDEVAIATVLSACACLGLLDTGIQIHEFANRTGHITYPLVGNNLIEMYSKCGCMDKALKVFRQIPDKNVISWTMIISGLRLNNRSFEALTLFRQMRSSPKPNLVTLVAALSACARVGALMCGKEIHAHALRSGLRFERFLPNALMDMYARYGRMQSACSLFNTHNDKDVTSWNIVLTGHARQGQGVLAIELFQRMIDASVNPDEITFVSILCACGRSGMVSEGLDYFNSMEEKYSITPNLKHYACLVDLLGRAGRLEEAHEFIEKMPLEPDAPVWGALLNACRIHQQVKLGEIAARAVLEKDSQSVGYYVLLSNLYANSGQWDEVARVRKLMRERGLTADPGCSWVEVKGGVHAFLSGDETHPQIKEINAILDGFYERMETVGFEKHTYSFVDIIEASKAEIFCGHSERLAIAFGLINTVPGMPIRVTKNLYMCGNCHNTVKFISKIVRREITVRDTERFHQFKDGICSCGDEGYWGKK</sequence>
<dbReference type="FunFam" id="1.25.40.10:FF:000395">
    <property type="entry name" value="Pentatricopeptide repeat-containing protein chloroplastic"/>
    <property type="match status" value="1"/>
</dbReference>
<dbReference type="OrthoDB" id="1921722at2759"/>
<protein>
    <recommendedName>
        <fullName evidence="7">DYW domain-containing protein</fullName>
    </recommendedName>
</protein>
<comment type="caution">
    <text evidence="8">The sequence shown here is derived from an EMBL/GenBank/DDBJ whole genome shotgun (WGS) entry which is preliminary data.</text>
</comment>
<dbReference type="InterPro" id="IPR011990">
    <property type="entry name" value="TPR-like_helical_dom_sf"/>
</dbReference>
<dbReference type="InterPro" id="IPR002885">
    <property type="entry name" value="PPR_rpt"/>
</dbReference>
<proteinExistence type="predicted"/>
<comment type="subcellular location">
    <subcellularLocation>
        <location evidence="1">Plastid</location>
        <location evidence="1">Chloroplast</location>
    </subcellularLocation>
</comment>
<reference evidence="8 9" key="1">
    <citation type="journal article" date="2020" name="IScience">
        <title>Genome Sequencing of the Endangered Kingdonia uniflora (Circaeasteraceae, Ranunculales) Reveals Potential Mechanisms of Evolutionary Specialization.</title>
        <authorList>
            <person name="Sun Y."/>
            <person name="Deng T."/>
            <person name="Zhang A."/>
            <person name="Moore M.J."/>
            <person name="Landis J.B."/>
            <person name="Lin N."/>
            <person name="Zhang H."/>
            <person name="Zhang X."/>
            <person name="Huang J."/>
            <person name="Zhang X."/>
            <person name="Sun H."/>
            <person name="Wang H."/>
        </authorList>
    </citation>
    <scope>NUCLEOTIDE SEQUENCE [LARGE SCALE GENOMIC DNA]</scope>
    <source>
        <strain evidence="8">TB1705</strain>
        <tissue evidence="8">Leaf</tissue>
    </source>
</reference>
<evidence type="ECO:0000256" key="2">
    <source>
        <dbReference type="ARBA" id="ARBA00022528"/>
    </source>
</evidence>
<dbReference type="GO" id="GO:0008270">
    <property type="term" value="F:zinc ion binding"/>
    <property type="evidence" value="ECO:0007669"/>
    <property type="project" value="InterPro"/>
</dbReference>
<dbReference type="GO" id="GO:0009451">
    <property type="term" value="P:RNA modification"/>
    <property type="evidence" value="ECO:0007669"/>
    <property type="project" value="InterPro"/>
</dbReference>
<dbReference type="Pfam" id="PF12854">
    <property type="entry name" value="PPR_1"/>
    <property type="match status" value="1"/>
</dbReference>
<dbReference type="InterPro" id="IPR032867">
    <property type="entry name" value="DYW_dom"/>
</dbReference>
<keyword evidence="5" id="KW-0809">Transit peptide</keyword>
<feature type="repeat" description="PPR" evidence="6">
    <location>
        <begin position="246"/>
        <end position="276"/>
    </location>
</feature>
<keyword evidence="9" id="KW-1185">Reference proteome</keyword>
<dbReference type="PANTHER" id="PTHR47926">
    <property type="entry name" value="PENTATRICOPEPTIDE REPEAT-CONTAINING PROTEIN"/>
    <property type="match status" value="1"/>
</dbReference>
<evidence type="ECO:0000256" key="4">
    <source>
        <dbReference type="ARBA" id="ARBA00022737"/>
    </source>
</evidence>
<dbReference type="Pfam" id="PF20430">
    <property type="entry name" value="Eplus_motif"/>
    <property type="match status" value="1"/>
</dbReference>
<dbReference type="EMBL" id="JACGCM010001052">
    <property type="protein sequence ID" value="KAF6162367.1"/>
    <property type="molecule type" value="Genomic_DNA"/>
</dbReference>
<keyword evidence="3" id="KW-0934">Plastid</keyword>
<dbReference type="Pfam" id="PF13041">
    <property type="entry name" value="PPR_2"/>
    <property type="match status" value="2"/>
</dbReference>
<dbReference type="InterPro" id="IPR046848">
    <property type="entry name" value="E_motif"/>
</dbReference>
<dbReference type="GO" id="GO:0003723">
    <property type="term" value="F:RNA binding"/>
    <property type="evidence" value="ECO:0007669"/>
    <property type="project" value="InterPro"/>
</dbReference>
<gene>
    <name evidence="8" type="ORF">GIB67_005287</name>
</gene>
<dbReference type="FunFam" id="1.25.40.10:FF:000073">
    <property type="entry name" value="Pentatricopeptide repeat-containing protein chloroplastic"/>
    <property type="match status" value="1"/>
</dbReference>
<dbReference type="PROSITE" id="PS51375">
    <property type="entry name" value="PPR"/>
    <property type="match status" value="7"/>
</dbReference>
<dbReference type="Pfam" id="PF20431">
    <property type="entry name" value="E_motif"/>
    <property type="match status" value="1"/>
</dbReference>
<dbReference type="Pfam" id="PF14432">
    <property type="entry name" value="DYW_deaminase"/>
    <property type="match status" value="1"/>
</dbReference>
<dbReference type="NCBIfam" id="TIGR00756">
    <property type="entry name" value="PPR"/>
    <property type="match status" value="7"/>
</dbReference>
<evidence type="ECO:0000313" key="8">
    <source>
        <dbReference type="EMBL" id="KAF6162367.1"/>
    </source>
</evidence>